<dbReference type="InterPro" id="IPR011250">
    <property type="entry name" value="OMP/PagP_B-barrel"/>
</dbReference>
<dbReference type="SUPFAM" id="SSF56925">
    <property type="entry name" value="OMPA-like"/>
    <property type="match status" value="1"/>
</dbReference>
<dbReference type="Gene3D" id="2.40.160.20">
    <property type="match status" value="1"/>
</dbReference>
<protein>
    <recommendedName>
        <fullName evidence="4">Lipid A 3-O-deacylase PagL</fullName>
    </recommendedName>
</protein>
<evidence type="ECO:0000313" key="2">
    <source>
        <dbReference type="EMBL" id="RFU17714.1"/>
    </source>
</evidence>
<evidence type="ECO:0008006" key="4">
    <source>
        <dbReference type="Google" id="ProtNLM"/>
    </source>
</evidence>
<accession>A0A372IS36</accession>
<name>A0A372IS36_9BACT</name>
<evidence type="ECO:0000256" key="1">
    <source>
        <dbReference type="SAM" id="SignalP"/>
    </source>
</evidence>
<evidence type="ECO:0000313" key="3">
    <source>
        <dbReference type="Proteomes" id="UP000264702"/>
    </source>
</evidence>
<feature type="chain" id="PRO_5017042783" description="Lipid A 3-O-deacylase PagL" evidence="1">
    <location>
        <begin position="24"/>
        <end position="237"/>
    </location>
</feature>
<dbReference type="Pfam" id="PF09411">
    <property type="entry name" value="PagL"/>
    <property type="match status" value="1"/>
</dbReference>
<comment type="caution">
    <text evidence="2">The sequence shown here is derived from an EMBL/GenBank/DDBJ whole genome shotgun (WGS) entry which is preliminary data.</text>
</comment>
<dbReference type="Proteomes" id="UP000264702">
    <property type="component" value="Unassembled WGS sequence"/>
</dbReference>
<reference evidence="2 3" key="1">
    <citation type="submission" date="2018-08" db="EMBL/GenBank/DDBJ databases">
        <title>Acidipila sp. 4G-K13, an acidobacterium isolated from forest soil.</title>
        <authorList>
            <person name="Gao Z.-H."/>
            <person name="Qiu L.-H."/>
        </authorList>
    </citation>
    <scope>NUCLEOTIDE SEQUENCE [LARGE SCALE GENOMIC DNA]</scope>
    <source>
        <strain evidence="2 3">4G-K13</strain>
    </source>
</reference>
<sequence length="237" mass="26845">MSMKRPMLCLPVLLLIHTLPVPAQSPASPSDALFQKSINPDFNRQIYYRNKIELSLENGWLPNNIPFVFDFLVHSPYTTWPLHYTLVPNIASIRWQVDNINGPGPLRGNTDLTFSGSYTAIPRGPETRYFAFDFGIRRNLVQPRWRIVPYFEARGGAGNINAKGPDGVLYAQGQDLTFTLMMGSGARYNFNPKYSIAAGMTYMHVSNFYLSEPRYEDFGINVYGPIVGINMRLGKPR</sequence>
<keyword evidence="1" id="KW-0732">Signal</keyword>
<dbReference type="AlphaFoldDB" id="A0A372IS36"/>
<organism evidence="2 3">
    <name type="scientific">Paracidobacterium acidisoli</name>
    <dbReference type="NCBI Taxonomy" id="2303751"/>
    <lineage>
        <taxon>Bacteria</taxon>
        <taxon>Pseudomonadati</taxon>
        <taxon>Acidobacteriota</taxon>
        <taxon>Terriglobia</taxon>
        <taxon>Terriglobales</taxon>
        <taxon>Acidobacteriaceae</taxon>
        <taxon>Paracidobacterium</taxon>
    </lineage>
</organism>
<dbReference type="EMBL" id="QVQT01000002">
    <property type="protein sequence ID" value="RFU17714.1"/>
    <property type="molecule type" value="Genomic_DNA"/>
</dbReference>
<proteinExistence type="predicted"/>
<gene>
    <name evidence="2" type="ORF">D0Y96_06200</name>
</gene>
<keyword evidence="3" id="KW-1185">Reference proteome</keyword>
<feature type="signal peptide" evidence="1">
    <location>
        <begin position="1"/>
        <end position="23"/>
    </location>
</feature>
<dbReference type="InterPro" id="IPR018550">
    <property type="entry name" value="Lipid-A_deacylase-rel"/>
</dbReference>